<evidence type="ECO:0000313" key="1">
    <source>
        <dbReference type="EMBL" id="DAD97056.1"/>
    </source>
</evidence>
<evidence type="ECO:0008006" key="2">
    <source>
        <dbReference type="Google" id="ProtNLM"/>
    </source>
</evidence>
<dbReference type="EMBL" id="BK015228">
    <property type="protein sequence ID" value="DAD97056.1"/>
    <property type="molecule type" value="Genomic_DNA"/>
</dbReference>
<proteinExistence type="predicted"/>
<reference evidence="1" key="1">
    <citation type="journal article" date="2021" name="Proc. Natl. Acad. Sci. U.S.A.">
        <title>A Catalog of Tens of Thousands of Viruses from Human Metagenomes Reveals Hidden Associations with Chronic Diseases.</title>
        <authorList>
            <person name="Tisza M.J."/>
            <person name="Buck C.B."/>
        </authorList>
    </citation>
    <scope>NUCLEOTIDE SEQUENCE</scope>
    <source>
        <strain evidence="1">CteaT5</strain>
    </source>
</reference>
<name>A0A8S5NS54_9CAUD</name>
<protein>
    <recommendedName>
        <fullName evidence="2">Tail fiber protein</fullName>
    </recommendedName>
</protein>
<organism evidence="1">
    <name type="scientific">Myoviridae sp. cteaT5</name>
    <dbReference type="NCBI Taxonomy" id="2826676"/>
    <lineage>
        <taxon>Viruses</taxon>
        <taxon>Duplodnaviria</taxon>
        <taxon>Heunggongvirae</taxon>
        <taxon>Uroviricota</taxon>
        <taxon>Caudoviricetes</taxon>
    </lineage>
</organism>
<accession>A0A8S5NS54</accession>
<sequence>MAETNTLQEILVTLGDKPLNLNVSIPGMKGENGQDGRNGADGLSAYDIAQLNGFTGTQQEWLESLKAGAVADEARTMLLNGNVWCKSAAISDVLATVISNLGKPFPRTEFKPLTVPNVLKGQRVITVEGEPHYFVKVVGMETPFEIGDNGTGSISIEPLGDDDVHLTYHNFTGNKVSDNTIKGVADENATPVDDTFEENGVKFSLYGRKVVINATNYTGNDNSDLYASEPKFNFFGKWNKQNIDTIEVYANKPRILFLNTRNLPLRADDLKGKVILVREPKNITFKTGNGWEDNQAFVIGTVEYGTHQVDIRGRNDISWNDTTHRYENTGYYAYHL</sequence>